<dbReference type="EMBL" id="MN739630">
    <property type="protein sequence ID" value="QHT17007.1"/>
    <property type="molecule type" value="Genomic_DNA"/>
</dbReference>
<keyword evidence="1" id="KW-0472">Membrane</keyword>
<dbReference type="AlphaFoldDB" id="A0A6C0DKF6"/>
<dbReference type="InterPro" id="IPR002048">
    <property type="entry name" value="EF_hand_dom"/>
</dbReference>
<organism evidence="3">
    <name type="scientific">viral metagenome</name>
    <dbReference type="NCBI Taxonomy" id="1070528"/>
    <lineage>
        <taxon>unclassified sequences</taxon>
        <taxon>metagenomes</taxon>
        <taxon>organismal metagenomes</taxon>
    </lineage>
</organism>
<sequence>MSSTEEQTGIRLSTLNPQVREKLIKFDTKNDGELSIEEAIQGLVALQKQSNNYKKVIYILGPIMILMIASIFGVNMLALKLTKDLQSTSSDSVNVLTNKAGDVLATSYYTEKINFIDWLNNKYSSSIETIKFGELKLDVNGVYLDREYNVSRLYVSTSLLYFYIGNDMTFDIGYNPGNENNIFAKQAYAIIESQLSNIVQTFNTYVSKDVTNDVVVVTRQPRRAYGCGVIATLC</sequence>
<keyword evidence="1" id="KW-1133">Transmembrane helix</keyword>
<proteinExistence type="predicted"/>
<reference evidence="3" key="1">
    <citation type="journal article" date="2020" name="Nature">
        <title>Giant virus diversity and host interactions through global metagenomics.</title>
        <authorList>
            <person name="Schulz F."/>
            <person name="Roux S."/>
            <person name="Paez-Espino D."/>
            <person name="Jungbluth S."/>
            <person name="Walsh D.A."/>
            <person name="Denef V.J."/>
            <person name="McMahon K.D."/>
            <person name="Konstantinidis K.T."/>
            <person name="Eloe-Fadrosh E.A."/>
            <person name="Kyrpides N.C."/>
            <person name="Woyke T."/>
        </authorList>
    </citation>
    <scope>NUCLEOTIDE SEQUENCE</scope>
    <source>
        <strain evidence="3">GVMAG-M-3300023174-207</strain>
    </source>
</reference>
<dbReference type="PROSITE" id="PS50222">
    <property type="entry name" value="EF_HAND_2"/>
    <property type="match status" value="1"/>
</dbReference>
<name>A0A6C0DKF6_9ZZZZ</name>
<feature type="transmembrane region" description="Helical" evidence="1">
    <location>
        <begin position="56"/>
        <end position="79"/>
    </location>
</feature>
<evidence type="ECO:0000256" key="1">
    <source>
        <dbReference type="SAM" id="Phobius"/>
    </source>
</evidence>
<evidence type="ECO:0000313" key="3">
    <source>
        <dbReference type="EMBL" id="QHT17007.1"/>
    </source>
</evidence>
<keyword evidence="1" id="KW-0812">Transmembrane</keyword>
<accession>A0A6C0DKF6</accession>
<dbReference type="GO" id="GO:0005509">
    <property type="term" value="F:calcium ion binding"/>
    <property type="evidence" value="ECO:0007669"/>
    <property type="project" value="InterPro"/>
</dbReference>
<protein>
    <recommendedName>
        <fullName evidence="2">EF-hand domain-containing protein</fullName>
    </recommendedName>
</protein>
<feature type="domain" description="EF-hand" evidence="2">
    <location>
        <begin position="14"/>
        <end position="49"/>
    </location>
</feature>
<evidence type="ECO:0000259" key="2">
    <source>
        <dbReference type="PROSITE" id="PS50222"/>
    </source>
</evidence>